<gene>
    <name evidence="2" type="ORF">KC01_LOCUS10291</name>
</gene>
<reference evidence="2 3" key="1">
    <citation type="submission" date="2024-04" db="EMBL/GenBank/DDBJ databases">
        <authorList>
            <person name="Waldvogel A.-M."/>
            <person name="Schoenle A."/>
        </authorList>
    </citation>
    <scope>NUCLEOTIDE SEQUENCE [LARGE SCALE GENOMIC DNA]</scope>
</reference>
<dbReference type="AlphaFoldDB" id="A0AAV2JNL1"/>
<evidence type="ECO:0000313" key="2">
    <source>
        <dbReference type="EMBL" id="CAL1579209.1"/>
    </source>
</evidence>
<dbReference type="Proteomes" id="UP001497482">
    <property type="component" value="Chromosome 14"/>
</dbReference>
<sequence length="106" mass="11633">MKRSNYKNTCIERQWADEALSLEGLHPSGLEFAVKRLVSGPLLLPRLSCRPSPQCLDQLPARDKPPDQGTDPDSEDGPPAVLVSESPRRLKPSRSLGTLTSCIPRS</sequence>
<evidence type="ECO:0000313" key="3">
    <source>
        <dbReference type="Proteomes" id="UP001497482"/>
    </source>
</evidence>
<evidence type="ECO:0000256" key="1">
    <source>
        <dbReference type="SAM" id="MobiDB-lite"/>
    </source>
</evidence>
<protein>
    <submittedName>
        <fullName evidence="2">Uncharacterized protein</fullName>
    </submittedName>
</protein>
<accession>A0AAV2JNL1</accession>
<dbReference type="EMBL" id="OZ035836">
    <property type="protein sequence ID" value="CAL1579209.1"/>
    <property type="molecule type" value="Genomic_DNA"/>
</dbReference>
<feature type="compositionally biased region" description="Polar residues" evidence="1">
    <location>
        <begin position="95"/>
        <end position="106"/>
    </location>
</feature>
<organism evidence="2 3">
    <name type="scientific">Knipowitschia caucasica</name>
    <name type="common">Caucasian dwarf goby</name>
    <name type="synonym">Pomatoschistus caucasicus</name>
    <dbReference type="NCBI Taxonomy" id="637954"/>
    <lineage>
        <taxon>Eukaryota</taxon>
        <taxon>Metazoa</taxon>
        <taxon>Chordata</taxon>
        <taxon>Craniata</taxon>
        <taxon>Vertebrata</taxon>
        <taxon>Euteleostomi</taxon>
        <taxon>Actinopterygii</taxon>
        <taxon>Neopterygii</taxon>
        <taxon>Teleostei</taxon>
        <taxon>Neoteleostei</taxon>
        <taxon>Acanthomorphata</taxon>
        <taxon>Gobiaria</taxon>
        <taxon>Gobiiformes</taxon>
        <taxon>Gobioidei</taxon>
        <taxon>Gobiidae</taxon>
        <taxon>Gobiinae</taxon>
        <taxon>Knipowitschia</taxon>
    </lineage>
</organism>
<proteinExistence type="predicted"/>
<name>A0AAV2JNL1_KNICA</name>
<feature type="region of interest" description="Disordered" evidence="1">
    <location>
        <begin position="54"/>
        <end position="106"/>
    </location>
</feature>
<keyword evidence="3" id="KW-1185">Reference proteome</keyword>